<evidence type="ECO:0000313" key="1">
    <source>
        <dbReference type="EMBL" id="MFH6602166.1"/>
    </source>
</evidence>
<proteinExistence type="predicted"/>
<name>A0ACC7LF30_9FLAO</name>
<reference evidence="1" key="1">
    <citation type="submission" date="2024-09" db="EMBL/GenBank/DDBJ databases">
        <authorList>
            <person name="Liu J."/>
        </authorList>
    </citation>
    <scope>NUCLEOTIDE SEQUENCE</scope>
    <source>
        <strain evidence="1">NBU2967</strain>
    </source>
</reference>
<sequence>MNQNSDVLRQSWGEGFSQKQLEYVRNHFGLTKIELDHLLMLNLKYHKNSALLLKKIMPNKK</sequence>
<accession>A0ACC7LF30</accession>
<protein>
    <submittedName>
        <fullName evidence="1">Uncharacterized protein</fullName>
    </submittedName>
</protein>
<dbReference type="EMBL" id="JBHFPV010000001">
    <property type="protein sequence ID" value="MFH6602166.1"/>
    <property type="molecule type" value="Genomic_DNA"/>
</dbReference>
<evidence type="ECO:0000313" key="2">
    <source>
        <dbReference type="Proteomes" id="UP001595191"/>
    </source>
</evidence>
<gene>
    <name evidence="1" type="ORF">ACEZ3G_01665</name>
</gene>
<keyword evidence="2" id="KW-1185">Reference proteome</keyword>
<organism evidence="1 2">
    <name type="scientific">Meishania litoralis</name>
    <dbReference type="NCBI Taxonomy" id="3434685"/>
    <lineage>
        <taxon>Bacteria</taxon>
        <taxon>Pseudomonadati</taxon>
        <taxon>Bacteroidota</taxon>
        <taxon>Flavobacteriia</taxon>
        <taxon>Flavobacteriales</taxon>
        <taxon>Flavobacteriaceae</taxon>
        <taxon>Meishania</taxon>
    </lineage>
</organism>
<comment type="caution">
    <text evidence="1">The sequence shown here is derived from an EMBL/GenBank/DDBJ whole genome shotgun (WGS) entry which is preliminary data.</text>
</comment>
<dbReference type="Proteomes" id="UP001595191">
    <property type="component" value="Unassembled WGS sequence"/>
</dbReference>